<dbReference type="EMBL" id="JACWUN010000022">
    <property type="protein sequence ID" value="MBD1401812.1"/>
    <property type="molecule type" value="Genomic_DNA"/>
</dbReference>
<keyword evidence="2" id="KW-0732">Signal</keyword>
<evidence type="ECO:0000313" key="4">
    <source>
        <dbReference type="Proteomes" id="UP000632828"/>
    </source>
</evidence>
<evidence type="ECO:0000256" key="2">
    <source>
        <dbReference type="SAM" id="SignalP"/>
    </source>
</evidence>
<proteinExistence type="predicted"/>
<keyword evidence="1" id="KW-0472">Membrane</keyword>
<name>A0A8J6QPL2_9BACT</name>
<evidence type="ECO:0000313" key="3">
    <source>
        <dbReference type="EMBL" id="MBD1401812.1"/>
    </source>
</evidence>
<feature type="chain" id="PRO_5035160065" evidence="2">
    <location>
        <begin position="22"/>
        <end position="75"/>
    </location>
</feature>
<reference evidence="3" key="1">
    <citation type="submission" date="2020-09" db="EMBL/GenBank/DDBJ databases">
        <title>Pelobacter alkaliphilus sp. nov., a novel anaerobic arsenate-reducing bacterium from terrestrial mud volcano.</title>
        <authorList>
            <person name="Khomyakova M.A."/>
            <person name="Merkel A.Y."/>
            <person name="Slobodkin A.I."/>
        </authorList>
    </citation>
    <scope>NUCLEOTIDE SEQUENCE</scope>
    <source>
        <strain evidence="3">M08fum</strain>
    </source>
</reference>
<accession>A0A8J6QPL2</accession>
<keyword evidence="1" id="KW-0812">Transmembrane</keyword>
<sequence length="75" mass="7831">MKTTLRNTLIALLTFSSSAFAAGTAGAGEGGLLVSLFLGFFALIVVFQLVPAALMLVGVLRGLFGRDRETVKVKS</sequence>
<keyword evidence="4" id="KW-1185">Reference proteome</keyword>
<dbReference type="Proteomes" id="UP000632828">
    <property type="component" value="Unassembled WGS sequence"/>
</dbReference>
<comment type="caution">
    <text evidence="3">The sequence shown here is derived from an EMBL/GenBank/DDBJ whole genome shotgun (WGS) entry which is preliminary data.</text>
</comment>
<feature type="transmembrane region" description="Helical" evidence="1">
    <location>
        <begin position="31"/>
        <end position="64"/>
    </location>
</feature>
<feature type="signal peptide" evidence="2">
    <location>
        <begin position="1"/>
        <end position="21"/>
    </location>
</feature>
<evidence type="ECO:0000256" key="1">
    <source>
        <dbReference type="SAM" id="Phobius"/>
    </source>
</evidence>
<dbReference type="AlphaFoldDB" id="A0A8J6QPL2"/>
<gene>
    <name evidence="3" type="ORF">ICT70_14210</name>
</gene>
<protein>
    <submittedName>
        <fullName evidence="3">Uncharacterized protein</fullName>
    </submittedName>
</protein>
<dbReference type="RefSeq" id="WP_191157773.1">
    <property type="nucleotide sequence ID" value="NZ_JACWUN010000022.1"/>
</dbReference>
<keyword evidence="1" id="KW-1133">Transmembrane helix</keyword>
<organism evidence="3 4">
    <name type="scientific">Pelovirga terrestris</name>
    <dbReference type="NCBI Taxonomy" id="2771352"/>
    <lineage>
        <taxon>Bacteria</taxon>
        <taxon>Pseudomonadati</taxon>
        <taxon>Thermodesulfobacteriota</taxon>
        <taxon>Desulfuromonadia</taxon>
        <taxon>Geobacterales</taxon>
        <taxon>Geobacteraceae</taxon>
        <taxon>Pelovirga</taxon>
    </lineage>
</organism>